<evidence type="ECO:0000313" key="1">
    <source>
        <dbReference type="EMBL" id="KAJ7771572.1"/>
    </source>
</evidence>
<proteinExistence type="predicted"/>
<gene>
    <name evidence="1" type="ORF">B0H16DRAFT_1364181</name>
</gene>
<reference evidence="1" key="1">
    <citation type="submission" date="2023-03" db="EMBL/GenBank/DDBJ databases">
        <title>Massive genome expansion in bonnet fungi (Mycena s.s.) driven by repeated elements and novel gene families across ecological guilds.</title>
        <authorList>
            <consortium name="Lawrence Berkeley National Laboratory"/>
            <person name="Harder C.B."/>
            <person name="Miyauchi S."/>
            <person name="Viragh M."/>
            <person name="Kuo A."/>
            <person name="Thoen E."/>
            <person name="Andreopoulos B."/>
            <person name="Lu D."/>
            <person name="Skrede I."/>
            <person name="Drula E."/>
            <person name="Henrissat B."/>
            <person name="Morin E."/>
            <person name="Kohler A."/>
            <person name="Barry K."/>
            <person name="LaButti K."/>
            <person name="Morin E."/>
            <person name="Salamov A."/>
            <person name="Lipzen A."/>
            <person name="Mereny Z."/>
            <person name="Hegedus B."/>
            <person name="Baldrian P."/>
            <person name="Stursova M."/>
            <person name="Weitz H."/>
            <person name="Taylor A."/>
            <person name="Grigoriev I.V."/>
            <person name="Nagy L.G."/>
            <person name="Martin F."/>
            <person name="Kauserud H."/>
        </authorList>
    </citation>
    <scope>NUCLEOTIDE SEQUENCE</scope>
    <source>
        <strain evidence="1">CBHHK182m</strain>
    </source>
</reference>
<organism evidence="1 2">
    <name type="scientific">Mycena metata</name>
    <dbReference type="NCBI Taxonomy" id="1033252"/>
    <lineage>
        <taxon>Eukaryota</taxon>
        <taxon>Fungi</taxon>
        <taxon>Dikarya</taxon>
        <taxon>Basidiomycota</taxon>
        <taxon>Agaricomycotina</taxon>
        <taxon>Agaricomycetes</taxon>
        <taxon>Agaricomycetidae</taxon>
        <taxon>Agaricales</taxon>
        <taxon>Marasmiineae</taxon>
        <taxon>Mycenaceae</taxon>
        <taxon>Mycena</taxon>
    </lineage>
</organism>
<protein>
    <recommendedName>
        <fullName evidence="3">F-box domain-containing protein</fullName>
    </recommendedName>
</protein>
<keyword evidence="2" id="KW-1185">Reference proteome</keyword>
<dbReference type="Proteomes" id="UP001215598">
    <property type="component" value="Unassembled WGS sequence"/>
</dbReference>
<comment type="caution">
    <text evidence="1">The sequence shown here is derived from an EMBL/GenBank/DDBJ whole genome shotgun (WGS) entry which is preliminary data.</text>
</comment>
<evidence type="ECO:0008006" key="3">
    <source>
        <dbReference type="Google" id="ProtNLM"/>
    </source>
</evidence>
<evidence type="ECO:0000313" key="2">
    <source>
        <dbReference type="Proteomes" id="UP001215598"/>
    </source>
</evidence>
<dbReference type="AlphaFoldDB" id="A0AAD7JTI1"/>
<dbReference type="EMBL" id="JARKIB010000015">
    <property type="protein sequence ID" value="KAJ7771572.1"/>
    <property type="molecule type" value="Genomic_DNA"/>
</dbReference>
<sequence length="538" mass="60542">MEAEFLDRLYTNYIPSDEEIERIQTDLTLKAAEFGRLDKLIQSLCIERDKIGAYLDSHKALISHPRRLPRDIVQEIFLACLPTDRNAVMSPTEAPVLLCRICSAWRNIAHTTPQLWASIHIPFHFVLADERRMHALDEWLQRSAACSLSLSLVGNTWDHGWDRWGHSNIFLSSEGLEAIHRLLIRAAPRWRCVELGSFDPSMLRQLAEVHAPGLELLKISGDLPQMVGPADAELRKPELALFTGEHLRELYLCSSNPSAFKPNADWSQLTHLSISRPSSAAVYTPDGESIHALELLQKTPRLVSFELGPNVVVESIPEALTLAFLRRLLILQSSNLFALEDLFEHLWLPDLLYFALAPHTDAGNALKCLSKNSPLVQHLFCSVPSFICGLSDPEMFSSFFPALVHLELTESDLDYTDDLLRRLTPGASSPVLIYPALTELVVTNSFSLSVDVLQTFLEQRVNLSTPFRYLAIRLRYGVELSPSYEDCMAPFREHGLDASVTVAPLSNSEWRPSEVPLTPWIGLPSYDSMLPLPARWGH</sequence>
<accession>A0AAD7JTI1</accession>
<name>A0AAD7JTI1_9AGAR</name>